<dbReference type="AlphaFoldDB" id="A0A2W7DUL9"/>
<evidence type="ECO:0000313" key="2">
    <source>
        <dbReference type="Proteomes" id="UP000248616"/>
    </source>
</evidence>
<reference evidence="2" key="1">
    <citation type="submission" date="2017-03" db="EMBL/GenBank/DDBJ databases">
        <authorList>
            <person name="Safronova V.I."/>
            <person name="Sazanova A.L."/>
            <person name="Chirak E.R."/>
        </authorList>
    </citation>
    <scope>NUCLEOTIDE SEQUENCE [LARGE SCALE GENOMIC DNA]</scope>
    <source>
        <strain evidence="2">Ach-343</strain>
    </source>
</reference>
<gene>
    <name evidence="1" type="ORF">B5V02_30225</name>
</gene>
<dbReference type="Proteomes" id="UP000248616">
    <property type="component" value="Unassembled WGS sequence"/>
</dbReference>
<comment type="caution">
    <text evidence="1">The sequence shown here is derived from an EMBL/GenBank/DDBJ whole genome shotgun (WGS) entry which is preliminary data.</text>
</comment>
<proteinExistence type="predicted"/>
<keyword evidence="2" id="KW-1185">Reference proteome</keyword>
<evidence type="ECO:0000313" key="1">
    <source>
        <dbReference type="EMBL" id="PZV34896.1"/>
    </source>
</evidence>
<organism evidence="1 2">
    <name type="scientific">Mesorhizobium kowhaii</name>
    <dbReference type="NCBI Taxonomy" id="1300272"/>
    <lineage>
        <taxon>Bacteria</taxon>
        <taxon>Pseudomonadati</taxon>
        <taxon>Pseudomonadota</taxon>
        <taxon>Alphaproteobacteria</taxon>
        <taxon>Hyphomicrobiales</taxon>
        <taxon>Phyllobacteriaceae</taxon>
        <taxon>Mesorhizobium</taxon>
    </lineage>
</organism>
<accession>A0A2W7DUL9</accession>
<name>A0A2W7DUL9_9HYPH</name>
<sequence>MEWANLFALLTMEIRLLRMGCEYQDKITDLANSCLPPKHALTFLNAPDDEFDESNLIHIV</sequence>
<protein>
    <submittedName>
        <fullName evidence="1">Uncharacterized protein</fullName>
    </submittedName>
</protein>
<dbReference type="EMBL" id="MZXV01000064">
    <property type="protein sequence ID" value="PZV34896.1"/>
    <property type="molecule type" value="Genomic_DNA"/>
</dbReference>